<comment type="caution">
    <text evidence="2">The sequence shown here is derived from an EMBL/GenBank/DDBJ whole genome shotgun (WGS) entry which is preliminary data.</text>
</comment>
<dbReference type="AlphaFoldDB" id="A0A934NAA5"/>
<evidence type="ECO:0000313" key="3">
    <source>
        <dbReference type="Proteomes" id="UP000612893"/>
    </source>
</evidence>
<dbReference type="Gene3D" id="3.40.190.10">
    <property type="entry name" value="Periplasmic binding protein-like II"/>
    <property type="match status" value="1"/>
</dbReference>
<dbReference type="InterPro" id="IPR000914">
    <property type="entry name" value="SBP_5_dom"/>
</dbReference>
<dbReference type="SUPFAM" id="SSF53850">
    <property type="entry name" value="Periplasmic binding protein-like II"/>
    <property type="match status" value="1"/>
</dbReference>
<evidence type="ECO:0000259" key="1">
    <source>
        <dbReference type="Pfam" id="PF00496"/>
    </source>
</evidence>
<protein>
    <submittedName>
        <fullName evidence="2">ABC transporter substrate-binding protein</fullName>
    </submittedName>
</protein>
<dbReference type="GO" id="GO:0015833">
    <property type="term" value="P:peptide transport"/>
    <property type="evidence" value="ECO:0007669"/>
    <property type="project" value="TreeGrafter"/>
</dbReference>
<sequence>MLETSDPVDGIDATRLNHSLTRRRFLSQLGLLSAGAAAGPALLACTQQGSSSSSSSSDWAKAPVTFVFAVDGDADVIDPHGVFDFESFQVTRNVYDPLVQVDDAALKLVPWLATSWDVSADGLTHTFHLRQGVTFHDGSKLDAQTVKMNFDRLLDMKKGPYYVVSNVTKVAVVDPMTVAITTDGPDSYLPAHLVKVGIVSSQAITQHRTASDPWATQFFQDNAVGSGPYKLDQWQKGVQMNLVKNEKWWSPWRPGSIDKVIIKPTADVAARIQLFQTGGADFINLWPASEAIRVGKMAHRKLLEFNTFDTDPIFYLNTQRPPFDKKEVRQAMQYAFDYNAMHDYYKGFATIPTGPMPPDFPGAAQDLQPFKQDLTKAKALLQQAGVSPSSVNPNCLVVTGVAEFSVAATIMQDSLKKLGANLTITEIPSTQLISRYSNPASAGDMTPIIASPFTLDPLIFMAFFRPDNTFNLAKFNDPSVTAQLDKAAKTADSATQKQILHDVQHYVRDQAPCVWGARPKTLVVIPDYLDGYVMQATDYRWTVRFDNLRVRAH</sequence>
<dbReference type="RefSeq" id="WP_338205443.1">
    <property type="nucleotide sequence ID" value="NZ_JAEKNR010000240.1"/>
</dbReference>
<dbReference type="InterPro" id="IPR006311">
    <property type="entry name" value="TAT_signal"/>
</dbReference>
<dbReference type="CDD" id="cd08512">
    <property type="entry name" value="PBP2_NikA_DppA_OppA_like_7"/>
    <property type="match status" value="1"/>
</dbReference>
<name>A0A934NAA5_9BACT</name>
<feature type="domain" description="Solute-binding protein family 5" evidence="1">
    <location>
        <begin position="107"/>
        <end position="457"/>
    </location>
</feature>
<dbReference type="EMBL" id="JAEKNR010000240">
    <property type="protein sequence ID" value="MBJ7601266.1"/>
    <property type="molecule type" value="Genomic_DNA"/>
</dbReference>
<dbReference type="PROSITE" id="PS51318">
    <property type="entry name" value="TAT"/>
    <property type="match status" value="1"/>
</dbReference>
<dbReference type="GO" id="GO:0042597">
    <property type="term" value="C:periplasmic space"/>
    <property type="evidence" value="ECO:0007669"/>
    <property type="project" value="UniProtKB-ARBA"/>
</dbReference>
<proteinExistence type="predicted"/>
<dbReference type="Pfam" id="PF00496">
    <property type="entry name" value="SBP_bac_5"/>
    <property type="match status" value="1"/>
</dbReference>
<dbReference type="Proteomes" id="UP000612893">
    <property type="component" value="Unassembled WGS sequence"/>
</dbReference>
<organism evidence="2 3">
    <name type="scientific">Candidatus Nephthysia bennettiae</name>
    <dbReference type="NCBI Taxonomy" id="3127016"/>
    <lineage>
        <taxon>Bacteria</taxon>
        <taxon>Bacillati</taxon>
        <taxon>Candidatus Dormiibacterota</taxon>
        <taxon>Candidatus Dormibacteria</taxon>
        <taxon>Candidatus Dormibacterales</taxon>
        <taxon>Candidatus Dormibacteraceae</taxon>
        <taxon>Candidatus Nephthysia</taxon>
    </lineage>
</organism>
<gene>
    <name evidence="2" type="ORF">JF922_24735</name>
</gene>
<dbReference type="InterPro" id="IPR039424">
    <property type="entry name" value="SBP_5"/>
</dbReference>
<dbReference type="PANTHER" id="PTHR30290">
    <property type="entry name" value="PERIPLASMIC BINDING COMPONENT OF ABC TRANSPORTER"/>
    <property type="match status" value="1"/>
</dbReference>
<dbReference type="PIRSF" id="PIRSF002741">
    <property type="entry name" value="MppA"/>
    <property type="match status" value="1"/>
</dbReference>
<dbReference type="GO" id="GO:0043190">
    <property type="term" value="C:ATP-binding cassette (ABC) transporter complex"/>
    <property type="evidence" value="ECO:0007669"/>
    <property type="project" value="InterPro"/>
</dbReference>
<reference evidence="2" key="1">
    <citation type="submission" date="2020-10" db="EMBL/GenBank/DDBJ databases">
        <title>Ca. Dormibacterota MAGs.</title>
        <authorList>
            <person name="Montgomery K."/>
        </authorList>
    </citation>
    <scope>NUCLEOTIDE SEQUENCE [LARGE SCALE GENOMIC DNA]</scope>
    <source>
        <strain evidence="2">SC8812_S17_10</strain>
    </source>
</reference>
<accession>A0A934NAA5</accession>
<dbReference type="Gene3D" id="3.10.105.10">
    <property type="entry name" value="Dipeptide-binding Protein, Domain 3"/>
    <property type="match status" value="1"/>
</dbReference>
<keyword evidence="3" id="KW-1185">Reference proteome</keyword>
<dbReference type="GO" id="GO:1904680">
    <property type="term" value="F:peptide transmembrane transporter activity"/>
    <property type="evidence" value="ECO:0007669"/>
    <property type="project" value="TreeGrafter"/>
</dbReference>
<dbReference type="InterPro" id="IPR030678">
    <property type="entry name" value="Peptide/Ni-bd"/>
</dbReference>
<evidence type="ECO:0000313" key="2">
    <source>
        <dbReference type="EMBL" id="MBJ7601266.1"/>
    </source>
</evidence>